<dbReference type="Gene3D" id="3.40.309.10">
    <property type="entry name" value="Aldehyde Dehydrogenase, Chain A, domain 2"/>
    <property type="match status" value="1"/>
</dbReference>
<keyword evidence="2 5" id="KW-0560">Oxidoreductase</keyword>
<sequence>MTVKEIFDTMEYGPAPESAREALAWIAERDRQFGLYVGGKMTAPGDLFDSRNPATGEVLAQVTQATSDDVDAAVSAARRAQRKWAALSGHERAKYLYALARLVQKHSRLFAVLETLDNGKPIRESRDIDIPLVARHFYYHAGMAQLQDAELPDREALGVCGQIIPWNFPLLMLSWKIAPAIAMGNTVVLKPAEYTSLTALLFAQICDEAGLPKGVVNIVTGDGRVGEAIVTHEDIDKIAFTGSTEVGRVIRRETAGSGKSLTLELGGKSPYIVFDDADLDSAVEGLVDAIWFNQGQVCCAGSRLIVQEGIADRFYAKLRARMDKLRMGDPLDKSIDVGAVVDPVQHKRITELVDAGAGDGELYQAPCPIPTPGCFYPPTLITGLSSASMLMQEEIFGPVLVATTFRTPTEAVEIANNTRYGLAATVWSENVNLTLDIAPKLAAGVVWVNGTNMFDAAAGFGGVRESGFGREGGWEGLHAYTKPRGKSQPLKPIAAFPAPKEATVGALDRTAKFYIGGKQARPDGGYSKAVWSKQGALLGHVGIANRKDIRNAVEAAHTAAGWSKTTGHLRAQILYYIGENLSARADEFAARIDAMMGGRNGSKEVEAAVSRLFTYAAWADKYDGAAKPIPMRGVALAMNEPVGVIGGFCPDDAPLLGLVSLMAPAIAMGNRVVLAASEPFPLAATDFYQVLDTSDVPAGVVNIVTGSHAELASPLAGHLGVDAVWAQSGSDVSALVEIESAGNLKRTWVNNAQARDWFGAAGEGREFLAQATEVKTIWVPYGE</sequence>
<dbReference type="SUPFAM" id="SSF53720">
    <property type="entry name" value="ALDH-like"/>
    <property type="match status" value="2"/>
</dbReference>
<dbReference type="FunFam" id="3.40.309.10:FF:000012">
    <property type="entry name" value="Betaine aldehyde dehydrogenase"/>
    <property type="match status" value="1"/>
</dbReference>
<dbReference type="EMBL" id="FOJB01000001">
    <property type="protein sequence ID" value="SEV99169.1"/>
    <property type="molecule type" value="Genomic_DNA"/>
</dbReference>
<evidence type="ECO:0000256" key="1">
    <source>
        <dbReference type="ARBA" id="ARBA00009986"/>
    </source>
</evidence>
<evidence type="ECO:0000313" key="8">
    <source>
        <dbReference type="Proteomes" id="UP000199650"/>
    </source>
</evidence>
<dbReference type="InterPro" id="IPR016162">
    <property type="entry name" value="Ald_DH_N"/>
</dbReference>
<dbReference type="GO" id="GO:0004030">
    <property type="term" value="F:aldehyde dehydrogenase [NAD(P)+] activity"/>
    <property type="evidence" value="ECO:0007669"/>
    <property type="project" value="UniProtKB-ARBA"/>
</dbReference>
<evidence type="ECO:0000259" key="6">
    <source>
        <dbReference type="Pfam" id="PF00171"/>
    </source>
</evidence>
<protein>
    <submittedName>
        <fullName evidence="7">Aldehyde dehydrogenase (NAD+)</fullName>
    </submittedName>
</protein>
<feature type="domain" description="Aldehyde dehydrogenase" evidence="6">
    <location>
        <begin position="48"/>
        <end position="483"/>
    </location>
</feature>
<proteinExistence type="inferred from homology"/>
<organism evidence="7 8">
    <name type="scientific">Aliiroseovarius sediminilitoris</name>
    <dbReference type="NCBI Taxonomy" id="1173584"/>
    <lineage>
        <taxon>Bacteria</taxon>
        <taxon>Pseudomonadati</taxon>
        <taxon>Pseudomonadota</taxon>
        <taxon>Alphaproteobacteria</taxon>
        <taxon>Rhodobacterales</taxon>
        <taxon>Paracoccaceae</taxon>
        <taxon>Aliiroseovarius</taxon>
    </lineage>
</organism>
<accession>A0A1I0NEL3</accession>
<feature type="active site" evidence="4">
    <location>
        <position position="264"/>
    </location>
</feature>
<evidence type="ECO:0000256" key="4">
    <source>
        <dbReference type="PROSITE-ProRule" id="PRU10007"/>
    </source>
</evidence>
<evidence type="ECO:0000256" key="5">
    <source>
        <dbReference type="RuleBase" id="RU003345"/>
    </source>
</evidence>
<dbReference type="InterPro" id="IPR029510">
    <property type="entry name" value="Ald_DH_CS_GLU"/>
</dbReference>
<dbReference type="PANTHER" id="PTHR11699">
    <property type="entry name" value="ALDEHYDE DEHYDROGENASE-RELATED"/>
    <property type="match status" value="1"/>
</dbReference>
<name>A0A1I0NEL3_9RHOB</name>
<dbReference type="OrthoDB" id="9812625at2"/>
<dbReference type="InterPro" id="IPR016161">
    <property type="entry name" value="Ald_DH/histidinol_DH"/>
</dbReference>
<evidence type="ECO:0000256" key="2">
    <source>
        <dbReference type="ARBA" id="ARBA00023002"/>
    </source>
</evidence>
<dbReference type="AlphaFoldDB" id="A0A1I0NEL3"/>
<reference evidence="7 8" key="1">
    <citation type="submission" date="2016-10" db="EMBL/GenBank/DDBJ databases">
        <authorList>
            <person name="de Groot N.N."/>
        </authorList>
    </citation>
    <scope>NUCLEOTIDE SEQUENCE [LARGE SCALE GENOMIC DNA]</scope>
    <source>
        <strain evidence="7 8">DSM 29439</strain>
    </source>
</reference>
<dbReference type="RefSeq" id="WP_091428342.1">
    <property type="nucleotide sequence ID" value="NZ_FOJB01000001.1"/>
</dbReference>
<evidence type="ECO:0000256" key="3">
    <source>
        <dbReference type="PIRNR" id="PIRNR036490"/>
    </source>
</evidence>
<dbReference type="InterPro" id="IPR016163">
    <property type="entry name" value="Ald_DH_C"/>
</dbReference>
<dbReference type="Gene3D" id="3.40.605.10">
    <property type="entry name" value="Aldehyde Dehydrogenase, Chain A, domain 1"/>
    <property type="match status" value="2"/>
</dbReference>
<dbReference type="Pfam" id="PF00171">
    <property type="entry name" value="Aldedh"/>
    <property type="match status" value="2"/>
</dbReference>
<gene>
    <name evidence="7" type="ORF">SAMN05444851_0735</name>
</gene>
<comment type="similarity">
    <text evidence="1 3 5">Belongs to the aldehyde dehydrogenase family.</text>
</comment>
<dbReference type="InterPro" id="IPR011408">
    <property type="entry name" value="Aldehyde_DH"/>
</dbReference>
<evidence type="ECO:0000313" key="7">
    <source>
        <dbReference type="EMBL" id="SEV99169.1"/>
    </source>
</evidence>
<dbReference type="PIRSF" id="PIRSF036490">
    <property type="entry name" value="Aldedh_dupl"/>
    <property type="match status" value="1"/>
</dbReference>
<dbReference type="CDD" id="cd07111">
    <property type="entry name" value="ALDH_F16"/>
    <property type="match status" value="1"/>
</dbReference>
<dbReference type="InterPro" id="IPR015590">
    <property type="entry name" value="Aldehyde_DH_dom"/>
</dbReference>
<keyword evidence="8" id="KW-1185">Reference proteome</keyword>
<feature type="domain" description="Aldehyde dehydrogenase" evidence="6">
    <location>
        <begin position="534"/>
        <end position="748"/>
    </location>
</feature>
<dbReference type="FunFam" id="3.40.605.10:FF:000001">
    <property type="entry name" value="Aldehyde dehydrogenase 1"/>
    <property type="match status" value="1"/>
</dbReference>
<dbReference type="PROSITE" id="PS00687">
    <property type="entry name" value="ALDEHYDE_DEHYDR_GLU"/>
    <property type="match status" value="1"/>
</dbReference>
<dbReference type="Proteomes" id="UP000199650">
    <property type="component" value="Unassembled WGS sequence"/>
</dbReference>
<dbReference type="STRING" id="1173584.SAMN05444851_0735"/>